<dbReference type="InterPro" id="IPR052055">
    <property type="entry name" value="Hepadnavirus_pol/RT"/>
</dbReference>
<dbReference type="EMBL" id="LWDE02003209">
    <property type="protein sequence ID" value="KAE8235955.1"/>
    <property type="molecule type" value="Genomic_DNA"/>
</dbReference>
<sequence>MQAKMDQLVAVATVRQPETYTPPARSSNPPPSSSRKPKTKRTGDRSSFRTEIAGVASTARPYACARCGGRALHDVGRCEKTHFAKPSCATYETITRRDKADGPLIFKDTGTVVCLNFNGGRACNYKGCPGHRCSLCGADAWASVPEGLGLGDRYADVVQGLREGFDLEIPRITSTAIASNAPSANIHRSALREIILKERQRGAYIGPFQNAGDVQDVLHNAFQSMPLSLIPKPPDKFRLIQNFSASVGGSKATNDLIPRSWATTWSTFRQIIGNILSLPADSEACTRDVDSAYRLLPVHPSQWPALVLRTEEGFFIDTRVSFGIGPGTGVFGRVGEAALDIFRARGFGPLGRWVDDILFFRVRQRSIAGVNAQRSQLSESLGPQPFLRR</sequence>
<proteinExistence type="predicted"/>
<reference evidence="2" key="2">
    <citation type="journal article" date="2019" name="IMA Fungus">
        <title>Genome sequencing and comparison of five Tilletia species to identify candidate genes for the detection of regulated species infecting wheat.</title>
        <authorList>
            <person name="Nguyen H.D.T."/>
            <person name="Sultana T."/>
            <person name="Kesanakurti P."/>
            <person name="Hambleton S."/>
        </authorList>
    </citation>
    <scope>NUCLEOTIDE SEQUENCE</scope>
    <source>
        <strain evidence="2">DAOMC 236426</strain>
    </source>
</reference>
<dbReference type="AlphaFoldDB" id="A0A8X7MHZ9"/>
<organism evidence="2 3">
    <name type="scientific">Tilletia controversa</name>
    <name type="common">dwarf bunt fungus</name>
    <dbReference type="NCBI Taxonomy" id="13291"/>
    <lineage>
        <taxon>Eukaryota</taxon>
        <taxon>Fungi</taxon>
        <taxon>Dikarya</taxon>
        <taxon>Basidiomycota</taxon>
        <taxon>Ustilaginomycotina</taxon>
        <taxon>Exobasidiomycetes</taxon>
        <taxon>Tilletiales</taxon>
        <taxon>Tilletiaceae</taxon>
        <taxon>Tilletia</taxon>
    </lineage>
</organism>
<evidence type="ECO:0000313" key="3">
    <source>
        <dbReference type="Proteomes" id="UP000077684"/>
    </source>
</evidence>
<dbReference type="PANTHER" id="PTHR33050">
    <property type="entry name" value="REVERSE TRANSCRIPTASE DOMAIN-CONTAINING PROTEIN"/>
    <property type="match status" value="1"/>
</dbReference>
<evidence type="ECO:0000313" key="2">
    <source>
        <dbReference type="EMBL" id="KAE8235955.1"/>
    </source>
</evidence>
<accession>A0A8X7MHZ9</accession>
<feature type="non-terminal residue" evidence="2">
    <location>
        <position position="1"/>
    </location>
</feature>
<dbReference type="PANTHER" id="PTHR33050:SF7">
    <property type="entry name" value="RIBONUCLEASE H"/>
    <property type="match status" value="1"/>
</dbReference>
<feature type="region of interest" description="Disordered" evidence="1">
    <location>
        <begin position="13"/>
        <end position="47"/>
    </location>
</feature>
<dbReference type="SUPFAM" id="SSF56672">
    <property type="entry name" value="DNA/RNA polymerases"/>
    <property type="match status" value="1"/>
</dbReference>
<gene>
    <name evidence="2" type="ORF">A4X06_0g9706</name>
</gene>
<dbReference type="InterPro" id="IPR043502">
    <property type="entry name" value="DNA/RNA_pol_sf"/>
</dbReference>
<keyword evidence="3" id="KW-1185">Reference proteome</keyword>
<comment type="caution">
    <text evidence="2">The sequence shown here is derived from an EMBL/GenBank/DDBJ whole genome shotgun (WGS) entry which is preliminary data.</text>
</comment>
<evidence type="ECO:0000256" key="1">
    <source>
        <dbReference type="SAM" id="MobiDB-lite"/>
    </source>
</evidence>
<dbReference type="Proteomes" id="UP000077684">
    <property type="component" value="Unassembled WGS sequence"/>
</dbReference>
<name>A0A8X7MHZ9_9BASI</name>
<reference evidence="2" key="1">
    <citation type="submission" date="2016-04" db="EMBL/GenBank/DDBJ databases">
        <authorList>
            <person name="Nguyen H.D."/>
            <person name="Samba Siva P."/>
            <person name="Cullis J."/>
            <person name="Levesque C.A."/>
            <person name="Hambleton S."/>
        </authorList>
    </citation>
    <scope>NUCLEOTIDE SEQUENCE</scope>
    <source>
        <strain evidence="2">DAOMC 236426</strain>
    </source>
</reference>
<protein>
    <submittedName>
        <fullName evidence="2">Uncharacterized protein</fullName>
    </submittedName>
</protein>